<dbReference type="PANTHER" id="PTHR45786">
    <property type="entry name" value="DNA BINDING PROTEIN-LIKE"/>
    <property type="match status" value="1"/>
</dbReference>
<keyword evidence="2" id="KW-1185">Reference proteome</keyword>
<name>A0A9N9EKK1_9GLOM</name>
<dbReference type="OrthoDB" id="2447509at2759"/>
<comment type="caution">
    <text evidence="1">The sequence shown here is derived from an EMBL/GenBank/DDBJ whole genome shotgun (WGS) entry which is preliminary data.</text>
</comment>
<reference evidence="1" key="1">
    <citation type="submission" date="2021-06" db="EMBL/GenBank/DDBJ databases">
        <authorList>
            <person name="Kallberg Y."/>
            <person name="Tangrot J."/>
            <person name="Rosling A."/>
        </authorList>
    </citation>
    <scope>NUCLEOTIDE SEQUENCE</scope>
    <source>
        <strain evidence="1">FL966</strain>
    </source>
</reference>
<feature type="non-terminal residue" evidence="1">
    <location>
        <position position="188"/>
    </location>
</feature>
<dbReference type="AlphaFoldDB" id="A0A9N9EKK1"/>
<sequence length="188" mass="21542">MNYYQGRNVIDESTIIPFDLGSLIICVHCEAKKFKGESSGFCCNNKNVKLADTESPIALQNLFVRMNKIGYDLRNNIQAYNRLFAFTSMGVHLDQCLANGKNGVYTFRTQGSIYYAIGSLLPPVEDSPKYLQLYIYDTEHEVNNHLQIMPNLRRDTIELIKNVLNEVNPFVVAAIWAEDSDPYEFQKR</sequence>
<dbReference type="PANTHER" id="PTHR45786:SF80">
    <property type="entry name" value="HELITRON HELICASE-LIKE DOMAIN-CONTAINING PROTEIN"/>
    <property type="match status" value="1"/>
</dbReference>
<evidence type="ECO:0000313" key="1">
    <source>
        <dbReference type="EMBL" id="CAG8675461.1"/>
    </source>
</evidence>
<accession>A0A9N9EKK1</accession>
<protein>
    <submittedName>
        <fullName evidence="1">7977_t:CDS:1</fullName>
    </submittedName>
</protein>
<dbReference type="Proteomes" id="UP000789759">
    <property type="component" value="Unassembled WGS sequence"/>
</dbReference>
<organism evidence="1 2">
    <name type="scientific">Cetraspora pellucida</name>
    <dbReference type="NCBI Taxonomy" id="1433469"/>
    <lineage>
        <taxon>Eukaryota</taxon>
        <taxon>Fungi</taxon>
        <taxon>Fungi incertae sedis</taxon>
        <taxon>Mucoromycota</taxon>
        <taxon>Glomeromycotina</taxon>
        <taxon>Glomeromycetes</taxon>
        <taxon>Diversisporales</taxon>
        <taxon>Gigasporaceae</taxon>
        <taxon>Cetraspora</taxon>
    </lineage>
</organism>
<proteinExistence type="predicted"/>
<gene>
    <name evidence="1" type="ORF">CPELLU_LOCUS10497</name>
</gene>
<dbReference type="EMBL" id="CAJVQA010008679">
    <property type="protein sequence ID" value="CAG8675461.1"/>
    <property type="molecule type" value="Genomic_DNA"/>
</dbReference>
<evidence type="ECO:0000313" key="2">
    <source>
        <dbReference type="Proteomes" id="UP000789759"/>
    </source>
</evidence>